<dbReference type="EMBL" id="OX459939">
    <property type="protein sequence ID" value="CAI9170812.1"/>
    <property type="molecule type" value="Genomic_DNA"/>
</dbReference>
<protein>
    <submittedName>
        <fullName evidence="2">Uncharacterized protein</fullName>
    </submittedName>
</protein>
<feature type="region of interest" description="Disordered" evidence="1">
    <location>
        <begin position="143"/>
        <end position="176"/>
    </location>
</feature>
<evidence type="ECO:0000313" key="3">
    <source>
        <dbReference type="Proteomes" id="UP001176941"/>
    </source>
</evidence>
<evidence type="ECO:0000256" key="1">
    <source>
        <dbReference type="SAM" id="MobiDB-lite"/>
    </source>
</evidence>
<dbReference type="Proteomes" id="UP001176941">
    <property type="component" value="Chromosome 3"/>
</dbReference>
<feature type="compositionally biased region" description="Basic and acidic residues" evidence="1">
    <location>
        <begin position="58"/>
        <end position="69"/>
    </location>
</feature>
<sequence length="229" mass="24230">MVCVLGEGIRDPGKLMFPDLQECFHLTTSCLTPDSTREAGSYKIGDTCAKSPATRGGDSPERREAEAERGWLAPPGAPAWVRDPGKGRAPIPPGRSREGAAGGWDCPTRGRVSGPRTRPRGAGRGEGTREPWRPALRLQFPGQRDYLHGPSRTWRRQESQTERALNGGGRAGTAPGLGEREAAAAAAWRLQGAARRGGGQAAAALGSLCPAGRARTRARTAPLRAHMAA</sequence>
<gene>
    <name evidence="2" type="ORF">MRATA1EN1_LOCUS19774</name>
</gene>
<feature type="region of interest" description="Disordered" evidence="1">
    <location>
        <begin position="42"/>
        <end position="131"/>
    </location>
</feature>
<reference evidence="2" key="1">
    <citation type="submission" date="2023-04" db="EMBL/GenBank/DDBJ databases">
        <authorList>
            <consortium name="ELIXIR-Norway"/>
        </authorList>
    </citation>
    <scope>NUCLEOTIDE SEQUENCE [LARGE SCALE GENOMIC DNA]</scope>
</reference>
<proteinExistence type="predicted"/>
<keyword evidence="3" id="KW-1185">Reference proteome</keyword>
<organism evidence="2 3">
    <name type="scientific">Rangifer tarandus platyrhynchus</name>
    <name type="common">Svalbard reindeer</name>
    <dbReference type="NCBI Taxonomy" id="3082113"/>
    <lineage>
        <taxon>Eukaryota</taxon>
        <taxon>Metazoa</taxon>
        <taxon>Chordata</taxon>
        <taxon>Craniata</taxon>
        <taxon>Vertebrata</taxon>
        <taxon>Euteleostomi</taxon>
        <taxon>Mammalia</taxon>
        <taxon>Eutheria</taxon>
        <taxon>Laurasiatheria</taxon>
        <taxon>Artiodactyla</taxon>
        <taxon>Ruminantia</taxon>
        <taxon>Pecora</taxon>
        <taxon>Cervidae</taxon>
        <taxon>Odocoileinae</taxon>
        <taxon>Rangifer</taxon>
    </lineage>
</organism>
<evidence type="ECO:0000313" key="2">
    <source>
        <dbReference type="EMBL" id="CAI9170812.1"/>
    </source>
</evidence>
<accession>A0ABN8ZA86</accession>
<name>A0ABN8ZA86_RANTA</name>